<dbReference type="InterPro" id="IPR040582">
    <property type="entry name" value="OB_MalK-like"/>
</dbReference>
<organism evidence="6 7">
    <name type="scientific">Pantoea coffeiphila</name>
    <dbReference type="NCBI Taxonomy" id="1465635"/>
    <lineage>
        <taxon>Bacteria</taxon>
        <taxon>Pseudomonadati</taxon>
        <taxon>Pseudomonadota</taxon>
        <taxon>Gammaproteobacteria</taxon>
        <taxon>Enterobacterales</taxon>
        <taxon>Erwiniaceae</taxon>
        <taxon>Pantoea</taxon>
    </lineage>
</organism>
<dbReference type="CDD" id="cd03301">
    <property type="entry name" value="ABC_MalK_N"/>
    <property type="match status" value="1"/>
</dbReference>
<dbReference type="RefSeq" id="WP_105593113.1">
    <property type="nucleotide sequence ID" value="NZ_JAFBFW010000005.1"/>
</dbReference>
<dbReference type="InterPro" id="IPR027417">
    <property type="entry name" value="P-loop_NTPase"/>
</dbReference>
<dbReference type="SUPFAM" id="SSF52540">
    <property type="entry name" value="P-loop containing nucleoside triphosphate hydrolases"/>
    <property type="match status" value="1"/>
</dbReference>
<dbReference type="InterPro" id="IPR008995">
    <property type="entry name" value="Mo/tungstate-bd_C_term_dom"/>
</dbReference>
<dbReference type="InterPro" id="IPR003593">
    <property type="entry name" value="AAA+_ATPase"/>
</dbReference>
<dbReference type="Gene3D" id="2.40.50.100">
    <property type="match status" value="1"/>
</dbReference>
<evidence type="ECO:0000313" key="7">
    <source>
        <dbReference type="Proteomes" id="UP000239181"/>
    </source>
</evidence>
<sequence length="386" mass="43329">MAVISLEKITKRYEHIQAIHGIDLHIEDGEFVAFVGPSGCGKSTLLRMIAGLEEISGGLLRIGDEVVNHLEPSEREIAMVFQDYALYPHMTIAENIAFGLKMKNNDREDTRQRVEEIAKMLQLSHLLARKPGQLSGGQRQRVAMGRAIIRRPRAFLFDEPLSNLDAKLRVDMRIQIKRLHALLKTTTIYVTHDQVEAMTLADRVVILREGRIEQVGTPMEVYNHPVNKFVAEFIGSPQMNMLEVEVQQLTGGPVLKFGRCEIPLRSVEAEHGTRLLMGIRPEHLEPPRFGVRSERIPLPALADVIEPLGSDTLALCRVEEQELTARLTPGRVSQPGDFVELSIDPAQIHLFDDNGALVPFTHLDGGLHTPFLYSAEYSQQQIARHS</sequence>
<dbReference type="EMBL" id="PDET01000007">
    <property type="protein sequence ID" value="PRD15336.1"/>
    <property type="molecule type" value="Genomic_DNA"/>
</dbReference>
<evidence type="ECO:0000256" key="2">
    <source>
        <dbReference type="ARBA" id="ARBA00022448"/>
    </source>
</evidence>
<dbReference type="PROSITE" id="PS00211">
    <property type="entry name" value="ABC_TRANSPORTER_1"/>
    <property type="match status" value="1"/>
</dbReference>
<dbReference type="InterPro" id="IPR015855">
    <property type="entry name" value="ABC_transpr_MalK-like"/>
</dbReference>
<dbReference type="AlphaFoldDB" id="A0A2S9IC30"/>
<dbReference type="GO" id="GO:0140359">
    <property type="term" value="F:ABC-type transporter activity"/>
    <property type="evidence" value="ECO:0007669"/>
    <property type="project" value="InterPro"/>
</dbReference>
<dbReference type="FunFam" id="3.40.50.300:FF:000042">
    <property type="entry name" value="Maltose/maltodextrin ABC transporter, ATP-binding protein"/>
    <property type="match status" value="1"/>
</dbReference>
<keyword evidence="4" id="KW-0067">ATP-binding</keyword>
<dbReference type="Pfam" id="PF17912">
    <property type="entry name" value="OB_MalK"/>
    <property type="match status" value="1"/>
</dbReference>
<proteinExistence type="inferred from homology"/>
<dbReference type="Gene3D" id="2.40.50.140">
    <property type="entry name" value="Nucleic acid-binding proteins"/>
    <property type="match status" value="1"/>
</dbReference>
<reference evidence="6 7" key="1">
    <citation type="submission" date="2017-10" db="EMBL/GenBank/DDBJ databases">
        <title>Draft genome of two endophytic bacteria isolated from 'guarana' Paullinia cupana (Mart.) Ducke.</title>
        <authorList>
            <person name="Siqueira K.A."/>
            <person name="Liotti R.G."/>
            <person name="Mendes T.A."/>
            <person name="Soares M.A."/>
        </authorList>
    </citation>
    <scope>NUCLEOTIDE SEQUENCE [LARGE SCALE GENOMIC DNA]</scope>
    <source>
        <strain evidence="6 7">342</strain>
    </source>
</reference>
<feature type="domain" description="ABC transporter" evidence="5">
    <location>
        <begin position="4"/>
        <end position="234"/>
    </location>
</feature>
<keyword evidence="2" id="KW-0813">Transport</keyword>
<evidence type="ECO:0000259" key="5">
    <source>
        <dbReference type="PROSITE" id="PS50893"/>
    </source>
</evidence>
<dbReference type="PANTHER" id="PTHR43875">
    <property type="entry name" value="MALTODEXTRIN IMPORT ATP-BINDING PROTEIN MSMX"/>
    <property type="match status" value="1"/>
</dbReference>
<protein>
    <submittedName>
        <fullName evidence="6">ABC transporter</fullName>
    </submittedName>
</protein>
<dbReference type="PROSITE" id="PS50893">
    <property type="entry name" value="ABC_TRANSPORTER_2"/>
    <property type="match status" value="1"/>
</dbReference>
<keyword evidence="7" id="KW-1185">Reference proteome</keyword>
<dbReference type="InterPro" id="IPR047641">
    <property type="entry name" value="ABC_transpr_MalK/UgpC-like"/>
</dbReference>
<dbReference type="Proteomes" id="UP000239181">
    <property type="component" value="Unassembled WGS sequence"/>
</dbReference>
<keyword evidence="3" id="KW-0547">Nucleotide-binding</keyword>
<evidence type="ECO:0000256" key="4">
    <source>
        <dbReference type="ARBA" id="ARBA00022840"/>
    </source>
</evidence>
<dbReference type="InterPro" id="IPR003439">
    <property type="entry name" value="ABC_transporter-like_ATP-bd"/>
</dbReference>
<name>A0A2S9IC30_9GAMM</name>
<evidence type="ECO:0000256" key="3">
    <source>
        <dbReference type="ARBA" id="ARBA00022741"/>
    </source>
</evidence>
<dbReference type="GO" id="GO:0016887">
    <property type="term" value="F:ATP hydrolysis activity"/>
    <property type="evidence" value="ECO:0007669"/>
    <property type="project" value="InterPro"/>
</dbReference>
<gene>
    <name evidence="6" type="ORF">CQW29_12110</name>
</gene>
<dbReference type="SMART" id="SM00382">
    <property type="entry name" value="AAA"/>
    <property type="match status" value="1"/>
</dbReference>
<dbReference type="Pfam" id="PF03459">
    <property type="entry name" value="TOBE"/>
    <property type="match status" value="1"/>
</dbReference>
<evidence type="ECO:0000313" key="6">
    <source>
        <dbReference type="EMBL" id="PRD15336.1"/>
    </source>
</evidence>
<comment type="caution">
    <text evidence="6">The sequence shown here is derived from an EMBL/GenBank/DDBJ whole genome shotgun (WGS) entry which is preliminary data.</text>
</comment>
<dbReference type="GO" id="GO:0008643">
    <property type="term" value="P:carbohydrate transport"/>
    <property type="evidence" value="ECO:0007669"/>
    <property type="project" value="InterPro"/>
</dbReference>
<dbReference type="PANTHER" id="PTHR43875:SF1">
    <property type="entry name" value="OSMOPROTECTIVE COMPOUNDS UPTAKE ATP-BINDING PROTEIN GGTA"/>
    <property type="match status" value="1"/>
</dbReference>
<dbReference type="GO" id="GO:0055052">
    <property type="term" value="C:ATP-binding cassette (ABC) transporter complex, substrate-binding subunit-containing"/>
    <property type="evidence" value="ECO:0007669"/>
    <property type="project" value="TreeGrafter"/>
</dbReference>
<dbReference type="Pfam" id="PF00005">
    <property type="entry name" value="ABC_tran"/>
    <property type="match status" value="1"/>
</dbReference>
<dbReference type="OrthoDB" id="9802264at2"/>
<evidence type="ECO:0000256" key="1">
    <source>
        <dbReference type="ARBA" id="ARBA00006526"/>
    </source>
</evidence>
<dbReference type="Gene3D" id="3.40.50.300">
    <property type="entry name" value="P-loop containing nucleotide triphosphate hydrolases"/>
    <property type="match status" value="1"/>
</dbReference>
<dbReference type="InterPro" id="IPR005116">
    <property type="entry name" value="Transp-assoc_OB_typ1"/>
</dbReference>
<dbReference type="InterPro" id="IPR012340">
    <property type="entry name" value="NA-bd_OB-fold"/>
</dbReference>
<dbReference type="GO" id="GO:0005524">
    <property type="term" value="F:ATP binding"/>
    <property type="evidence" value="ECO:0007669"/>
    <property type="project" value="UniProtKB-KW"/>
</dbReference>
<dbReference type="SUPFAM" id="SSF50331">
    <property type="entry name" value="MOP-like"/>
    <property type="match status" value="1"/>
</dbReference>
<dbReference type="InterPro" id="IPR017871">
    <property type="entry name" value="ABC_transporter-like_CS"/>
</dbReference>
<comment type="similarity">
    <text evidence="1">Belongs to the ABC transporter superfamily. Drug exporter-2 (TC 3.A.1.117) family.</text>
</comment>
<accession>A0A2S9IC30</accession>